<reference evidence="5" key="1">
    <citation type="journal article" date="2020" name="Nature">
        <title>Giant virus diversity and host interactions through global metagenomics.</title>
        <authorList>
            <person name="Schulz F."/>
            <person name="Roux S."/>
            <person name="Paez-Espino D."/>
            <person name="Jungbluth S."/>
            <person name="Walsh D.A."/>
            <person name="Denef V.J."/>
            <person name="McMahon K.D."/>
            <person name="Konstantinidis K.T."/>
            <person name="Eloe-Fadrosh E.A."/>
            <person name="Kyrpides N.C."/>
            <person name="Woyke T."/>
        </authorList>
    </citation>
    <scope>NUCLEOTIDE SEQUENCE</scope>
    <source>
        <strain evidence="5">GVMAG-M-3300023184-24</strain>
    </source>
</reference>
<protein>
    <recommendedName>
        <fullName evidence="4">TFIIS-type domain-containing protein</fullName>
    </recommendedName>
</protein>
<dbReference type="CDD" id="cd13749">
    <property type="entry name" value="Zn-ribbon_TFIIS"/>
    <property type="match status" value="1"/>
</dbReference>
<dbReference type="AlphaFoldDB" id="A0A6C0I7G9"/>
<name>A0A6C0I7G9_9ZZZZ</name>
<dbReference type="PANTHER" id="PTHR11477:SF0">
    <property type="entry name" value="IP08861P-RELATED"/>
    <property type="match status" value="1"/>
</dbReference>
<accession>A0A6C0I7G9</accession>
<dbReference type="Pfam" id="PF01096">
    <property type="entry name" value="Zn_ribbon_TFIIS"/>
    <property type="match status" value="1"/>
</dbReference>
<feature type="domain" description="TFIIS-type" evidence="4">
    <location>
        <begin position="280"/>
        <end position="320"/>
    </location>
</feature>
<organism evidence="5">
    <name type="scientific">viral metagenome</name>
    <dbReference type="NCBI Taxonomy" id="1070528"/>
    <lineage>
        <taxon>unclassified sequences</taxon>
        <taxon>metagenomes</taxon>
        <taxon>organismal metagenomes</taxon>
    </lineage>
</organism>
<dbReference type="GO" id="GO:0003676">
    <property type="term" value="F:nucleic acid binding"/>
    <property type="evidence" value="ECO:0007669"/>
    <property type="project" value="InterPro"/>
</dbReference>
<dbReference type="PROSITE" id="PS51133">
    <property type="entry name" value="ZF_TFIIS_2"/>
    <property type="match status" value="1"/>
</dbReference>
<dbReference type="EMBL" id="MN740109">
    <property type="protein sequence ID" value="QHT88093.1"/>
    <property type="molecule type" value="Genomic_DNA"/>
</dbReference>
<dbReference type="GO" id="GO:0006351">
    <property type="term" value="P:DNA-templated transcription"/>
    <property type="evidence" value="ECO:0007669"/>
    <property type="project" value="InterPro"/>
</dbReference>
<dbReference type="PANTHER" id="PTHR11477">
    <property type="entry name" value="TRANSCRIPTION FACTOR S-II ZINC FINGER DOMAIN-CONTAINING PROTEIN"/>
    <property type="match status" value="1"/>
</dbReference>
<sequence>MSNKINKYSIHNVKSKNVIEDIEDVENIEDESDESDEEVDDIEEIEEVDDLDDIEEDDINDIEEVEEIDEIEDEEELEDIDDTIDDTIETDIVEDNIVDILLEDCETKPQKLIKRRKYMFGHKLIQSIGKHSIVLPVSSNTKLGTLRENNRNIFGSLLIHNTKELNDKDLKVIESNIYNVCIRLYKNKHNVKTIYEQNIEEDEFIQNYLNISYEIYNKLAIILNNVSTDMKEVQKNAIVSIYKELERNNVLFDANEFSGCKFKEYKQFKYLTEPLQVCEGIHTCSKCKSKKTYSYQLQTRSSDEPMTNFVTCVECGNKWKFC</sequence>
<evidence type="ECO:0000259" key="4">
    <source>
        <dbReference type="PROSITE" id="PS51133"/>
    </source>
</evidence>
<evidence type="ECO:0000313" key="5">
    <source>
        <dbReference type="EMBL" id="QHT88093.1"/>
    </source>
</evidence>
<keyword evidence="1" id="KW-0479">Metal-binding</keyword>
<dbReference type="InterPro" id="IPR001222">
    <property type="entry name" value="Znf_TFIIS"/>
</dbReference>
<proteinExistence type="predicted"/>
<evidence type="ECO:0000256" key="1">
    <source>
        <dbReference type="ARBA" id="ARBA00022723"/>
    </source>
</evidence>
<dbReference type="GO" id="GO:0005634">
    <property type="term" value="C:nucleus"/>
    <property type="evidence" value="ECO:0007669"/>
    <property type="project" value="TreeGrafter"/>
</dbReference>
<dbReference type="GO" id="GO:0008270">
    <property type="term" value="F:zinc ion binding"/>
    <property type="evidence" value="ECO:0007669"/>
    <property type="project" value="UniProtKB-KW"/>
</dbReference>
<dbReference type="PROSITE" id="PS00466">
    <property type="entry name" value="ZF_TFIIS_1"/>
    <property type="match status" value="1"/>
</dbReference>
<dbReference type="Gene3D" id="2.20.25.10">
    <property type="match status" value="1"/>
</dbReference>
<evidence type="ECO:0000256" key="3">
    <source>
        <dbReference type="ARBA" id="ARBA00022833"/>
    </source>
</evidence>
<dbReference type="SMART" id="SM00440">
    <property type="entry name" value="ZnF_C2C2"/>
    <property type="match status" value="1"/>
</dbReference>
<keyword evidence="2" id="KW-0863">Zinc-finger</keyword>
<evidence type="ECO:0000256" key="2">
    <source>
        <dbReference type="ARBA" id="ARBA00022771"/>
    </source>
</evidence>
<keyword evidence="3" id="KW-0862">Zinc</keyword>
<dbReference type="SUPFAM" id="SSF57783">
    <property type="entry name" value="Zinc beta-ribbon"/>
    <property type="match status" value="1"/>
</dbReference>